<dbReference type="EMBL" id="DMCX01000013">
    <property type="protein sequence ID" value="HAF07115.1"/>
    <property type="molecule type" value="Genomic_DNA"/>
</dbReference>
<evidence type="ECO:0000313" key="1">
    <source>
        <dbReference type="EMBL" id="HAF07115.1"/>
    </source>
</evidence>
<protein>
    <submittedName>
        <fullName evidence="1">Uncharacterized protein</fullName>
    </submittedName>
</protein>
<organism evidence="1 2">
    <name type="scientific">candidate division WOR-3 bacterium</name>
    <dbReference type="NCBI Taxonomy" id="2052148"/>
    <lineage>
        <taxon>Bacteria</taxon>
        <taxon>Bacteria division WOR-3</taxon>
    </lineage>
</organism>
<proteinExistence type="predicted"/>
<gene>
    <name evidence="1" type="ORF">DCG82_01760</name>
</gene>
<reference evidence="1 2" key="1">
    <citation type="journal article" date="2018" name="Nat. Biotechnol.">
        <title>A standardized bacterial taxonomy based on genome phylogeny substantially revises the tree of life.</title>
        <authorList>
            <person name="Parks D.H."/>
            <person name="Chuvochina M."/>
            <person name="Waite D.W."/>
            <person name="Rinke C."/>
            <person name="Skarshewski A."/>
            <person name="Chaumeil P.A."/>
            <person name="Hugenholtz P."/>
        </authorList>
    </citation>
    <scope>NUCLEOTIDE SEQUENCE [LARGE SCALE GENOMIC DNA]</scope>
    <source>
        <strain evidence="1">UBA7921</strain>
    </source>
</reference>
<dbReference type="AlphaFoldDB" id="A0A348MJ89"/>
<dbReference type="Proteomes" id="UP000262454">
    <property type="component" value="Unassembled WGS sequence"/>
</dbReference>
<accession>A0A348MJ89</accession>
<name>A0A348MJ89_UNCW3</name>
<evidence type="ECO:0000313" key="2">
    <source>
        <dbReference type="Proteomes" id="UP000262454"/>
    </source>
</evidence>
<sequence length="71" mass="8324">MSNKDRDFITELISEEARKTIESYSFVLHDIIESKRFSIILIEGTMMSLINLVSVSEDNLPYKITYRIHMP</sequence>
<comment type="caution">
    <text evidence="1">The sequence shown here is derived from an EMBL/GenBank/DDBJ whole genome shotgun (WGS) entry which is preliminary data.</text>
</comment>